<name>A0AAV5I6D6_9ROSI</name>
<evidence type="ECO:0000256" key="1">
    <source>
        <dbReference type="ARBA" id="ARBA00022857"/>
    </source>
</evidence>
<dbReference type="Pfam" id="PF01370">
    <property type="entry name" value="Epimerase"/>
    <property type="match status" value="1"/>
</dbReference>
<keyword evidence="1" id="KW-0521">NADP</keyword>
<reference evidence="4 5" key="1">
    <citation type="journal article" date="2021" name="Commun. Biol.">
        <title>The genome of Shorea leprosula (Dipterocarpaceae) highlights the ecological relevance of drought in aseasonal tropical rainforests.</title>
        <authorList>
            <person name="Ng K.K.S."/>
            <person name="Kobayashi M.J."/>
            <person name="Fawcett J.A."/>
            <person name="Hatakeyama M."/>
            <person name="Paape T."/>
            <person name="Ng C.H."/>
            <person name="Ang C.C."/>
            <person name="Tnah L.H."/>
            <person name="Lee C.T."/>
            <person name="Nishiyama T."/>
            <person name="Sese J."/>
            <person name="O'Brien M.J."/>
            <person name="Copetti D."/>
            <person name="Mohd Noor M.I."/>
            <person name="Ong R.C."/>
            <person name="Putra M."/>
            <person name="Sireger I.Z."/>
            <person name="Indrioko S."/>
            <person name="Kosugi Y."/>
            <person name="Izuno A."/>
            <person name="Isagi Y."/>
            <person name="Lee S.L."/>
            <person name="Shimizu K.K."/>
        </authorList>
    </citation>
    <scope>NUCLEOTIDE SEQUENCE [LARGE SCALE GENOMIC DNA]</scope>
    <source>
        <strain evidence="4">214</strain>
    </source>
</reference>
<comment type="caution">
    <text evidence="4">The sequence shown here is derived from an EMBL/GenBank/DDBJ whole genome shotgun (WGS) entry which is preliminary data.</text>
</comment>
<keyword evidence="5" id="KW-1185">Reference proteome</keyword>
<dbReference type="InterPro" id="IPR036291">
    <property type="entry name" value="NAD(P)-bd_dom_sf"/>
</dbReference>
<gene>
    <name evidence="4" type="ORF">SLEP1_g9905</name>
</gene>
<dbReference type="PANTHER" id="PTHR10366">
    <property type="entry name" value="NAD DEPENDENT EPIMERASE/DEHYDRATASE"/>
    <property type="match status" value="1"/>
</dbReference>
<proteinExistence type="predicted"/>
<evidence type="ECO:0000313" key="4">
    <source>
        <dbReference type="EMBL" id="GKU96698.1"/>
    </source>
</evidence>
<feature type="domain" description="NAD-dependent epimerase/dehydratase" evidence="3">
    <location>
        <begin position="57"/>
        <end position="312"/>
    </location>
</feature>
<dbReference type="EMBL" id="BPVZ01000010">
    <property type="protein sequence ID" value="GKU96698.1"/>
    <property type="molecule type" value="Genomic_DNA"/>
</dbReference>
<dbReference type="Proteomes" id="UP001054252">
    <property type="component" value="Unassembled WGS sequence"/>
</dbReference>
<evidence type="ECO:0000259" key="3">
    <source>
        <dbReference type="Pfam" id="PF01370"/>
    </source>
</evidence>
<dbReference type="InterPro" id="IPR050425">
    <property type="entry name" value="NAD(P)_dehydrat-like"/>
</dbReference>
<dbReference type="GO" id="GO:0016616">
    <property type="term" value="F:oxidoreductase activity, acting on the CH-OH group of donors, NAD or NADP as acceptor"/>
    <property type="evidence" value="ECO:0007669"/>
    <property type="project" value="TreeGrafter"/>
</dbReference>
<dbReference type="PANTHER" id="PTHR10366:SF696">
    <property type="entry name" value="OS07G0601900 PROTEIN"/>
    <property type="match status" value="1"/>
</dbReference>
<evidence type="ECO:0000313" key="5">
    <source>
        <dbReference type="Proteomes" id="UP001054252"/>
    </source>
</evidence>
<sequence>MTIGGRARLVGHASNVTNRSSEAMAIEKCSLTSSSKLIVNPPLNLSLLLEWFLPIKVCVTGGAGYIASELIGKFLDEGYTVHGTLRNLGDASKVDILKSLPNANSRLLLFQANIYNPIEFQHAINGCQYVFHLASPLQHTEGYQFKNTTEAAVATAKTIAMSCVRSGVRRLIYAAAIVSASPLKDDGSGYKDSMDETCWTPLSLSANFSDDHLAAYRDSKTLSEKEILSYGSSIEEGRGLEVVTLGIGLVGGDNTLLSYTPRSVALFISHLVDKVYGPYGYKALKYLEELGVKIPIVHVNDVCDAFIFYLNQA</sequence>
<dbReference type="SUPFAM" id="SSF51735">
    <property type="entry name" value="NAD(P)-binding Rossmann-fold domains"/>
    <property type="match status" value="1"/>
</dbReference>
<organism evidence="4 5">
    <name type="scientific">Rubroshorea leprosula</name>
    <dbReference type="NCBI Taxonomy" id="152421"/>
    <lineage>
        <taxon>Eukaryota</taxon>
        <taxon>Viridiplantae</taxon>
        <taxon>Streptophyta</taxon>
        <taxon>Embryophyta</taxon>
        <taxon>Tracheophyta</taxon>
        <taxon>Spermatophyta</taxon>
        <taxon>Magnoliopsida</taxon>
        <taxon>eudicotyledons</taxon>
        <taxon>Gunneridae</taxon>
        <taxon>Pentapetalae</taxon>
        <taxon>rosids</taxon>
        <taxon>malvids</taxon>
        <taxon>Malvales</taxon>
        <taxon>Dipterocarpaceae</taxon>
        <taxon>Rubroshorea</taxon>
    </lineage>
</organism>
<dbReference type="InterPro" id="IPR001509">
    <property type="entry name" value="Epimerase_deHydtase"/>
</dbReference>
<evidence type="ECO:0000256" key="2">
    <source>
        <dbReference type="ARBA" id="ARBA00023002"/>
    </source>
</evidence>
<accession>A0AAV5I6D6</accession>
<keyword evidence="2" id="KW-0560">Oxidoreductase</keyword>
<dbReference type="AlphaFoldDB" id="A0AAV5I6D6"/>
<dbReference type="Gene3D" id="3.40.50.720">
    <property type="entry name" value="NAD(P)-binding Rossmann-like Domain"/>
    <property type="match status" value="1"/>
</dbReference>
<protein>
    <recommendedName>
        <fullName evidence="3">NAD-dependent epimerase/dehydratase domain-containing protein</fullName>
    </recommendedName>
</protein>